<keyword evidence="1" id="KW-0812">Transmembrane</keyword>
<dbReference type="EMBL" id="QZEI01000020">
    <property type="protein sequence ID" value="RLV60160.1"/>
    <property type="molecule type" value="Genomic_DNA"/>
</dbReference>
<keyword evidence="1" id="KW-1133">Transmembrane helix</keyword>
<keyword evidence="3" id="KW-1185">Reference proteome</keyword>
<evidence type="ECO:0000313" key="3">
    <source>
        <dbReference type="Proteomes" id="UP000281474"/>
    </source>
</evidence>
<protein>
    <submittedName>
        <fullName evidence="2">Uncharacterized protein</fullName>
    </submittedName>
</protein>
<dbReference type="AlphaFoldDB" id="A0A3L8PXY4"/>
<proteinExistence type="predicted"/>
<organism evidence="2 3">
    <name type="scientific">Parashewanella curva</name>
    <dbReference type="NCBI Taxonomy" id="2338552"/>
    <lineage>
        <taxon>Bacteria</taxon>
        <taxon>Pseudomonadati</taxon>
        <taxon>Pseudomonadota</taxon>
        <taxon>Gammaproteobacteria</taxon>
        <taxon>Alteromonadales</taxon>
        <taxon>Shewanellaceae</taxon>
        <taxon>Parashewanella</taxon>
    </lineage>
</organism>
<comment type="caution">
    <text evidence="2">The sequence shown here is derived from an EMBL/GenBank/DDBJ whole genome shotgun (WGS) entry which is preliminary data.</text>
</comment>
<accession>A0A3L8PXY4</accession>
<name>A0A3L8PXY4_9GAMM</name>
<gene>
    <name evidence="2" type="ORF">D5018_08480</name>
</gene>
<dbReference type="Proteomes" id="UP000281474">
    <property type="component" value="Unassembled WGS sequence"/>
</dbReference>
<evidence type="ECO:0000256" key="1">
    <source>
        <dbReference type="SAM" id="Phobius"/>
    </source>
</evidence>
<reference evidence="2 3" key="1">
    <citation type="submission" date="2018-09" db="EMBL/GenBank/DDBJ databases">
        <title>Phylogeny of the Shewanellaceae, and recommendation for two new genera, Pseudoshewanella and Parashewanella.</title>
        <authorList>
            <person name="Wang G."/>
        </authorList>
    </citation>
    <scope>NUCLEOTIDE SEQUENCE [LARGE SCALE GENOMIC DNA]</scope>
    <source>
        <strain evidence="2 3">C51</strain>
    </source>
</reference>
<feature type="transmembrane region" description="Helical" evidence="1">
    <location>
        <begin position="246"/>
        <end position="266"/>
    </location>
</feature>
<keyword evidence="1" id="KW-0472">Membrane</keyword>
<sequence>MSPWLQLNPIQRRYIQAYQATVERDITSKVISFIFEGNKYTVIQIEGDLVSLSISPLLNLKFQPKSAVSGIDKIAVFSTLNEKKVRKSLKQFFKNQGKTSQRDIPIDEENDLEVAEVSRRAKLTFGCYVENLKKANNLTPICFSESPQNTICTAIIPVIKPKPEYHQHTPLYARSKELTEAVDELLEETINEETKDTLQEEIIAEISKVELAKLIQEEVKEIIKEEIEDEKLIRLRIKTNLIQQNIFSILVYYVCFVLACIVIELIRE</sequence>
<evidence type="ECO:0000313" key="2">
    <source>
        <dbReference type="EMBL" id="RLV60160.1"/>
    </source>
</evidence>